<dbReference type="Proteomes" id="UP000594800">
    <property type="component" value="Chromosome"/>
</dbReference>
<dbReference type="EMBL" id="CP064942">
    <property type="protein sequence ID" value="QPH54669.1"/>
    <property type="molecule type" value="Genomic_DNA"/>
</dbReference>
<sequence>MRSSILQISMRDGLGNGVRFARLMAGSYLADTLGQLGGLFSANVVMMRDDDLAKLERYPVRRWKIGLMKDFGIHSPSKVRHGILRKLNINNVN</sequence>
<organism evidence="1 2">
    <name type="scientific">Pontivivens ytuae</name>
    <dbReference type="NCBI Taxonomy" id="2789856"/>
    <lineage>
        <taxon>Bacteria</taxon>
        <taxon>Pseudomonadati</taxon>
        <taxon>Pseudomonadota</taxon>
        <taxon>Alphaproteobacteria</taxon>
        <taxon>Rhodobacterales</taxon>
        <taxon>Paracoccaceae</taxon>
        <taxon>Pontivivens</taxon>
    </lineage>
</organism>
<proteinExistence type="predicted"/>
<dbReference type="AlphaFoldDB" id="A0A7S9LSU5"/>
<reference evidence="1 2" key="1">
    <citation type="submission" date="2020-11" db="EMBL/GenBank/DDBJ databases">
        <title>Description of Pontivivens ytuae sp. nov. isolated from deep sea sediment of Mariana Trench.</title>
        <authorList>
            <person name="Wang Z."/>
            <person name="Sun Q.-L."/>
            <person name="Xu X.-D."/>
            <person name="Tang Y.-Z."/>
            <person name="Zhang J."/>
        </authorList>
    </citation>
    <scope>NUCLEOTIDE SEQUENCE [LARGE SCALE GENOMIC DNA]</scope>
    <source>
        <strain evidence="1 2">MT2928</strain>
    </source>
</reference>
<keyword evidence="2" id="KW-1185">Reference proteome</keyword>
<gene>
    <name evidence="1" type="ORF">I0K15_02480</name>
</gene>
<evidence type="ECO:0000313" key="2">
    <source>
        <dbReference type="Proteomes" id="UP000594800"/>
    </source>
</evidence>
<dbReference type="RefSeq" id="WP_196103878.1">
    <property type="nucleotide sequence ID" value="NZ_CP064942.1"/>
</dbReference>
<accession>A0A7S9LSU5</accession>
<evidence type="ECO:0000313" key="1">
    <source>
        <dbReference type="EMBL" id="QPH54669.1"/>
    </source>
</evidence>
<name>A0A7S9LSU5_9RHOB</name>
<dbReference type="KEGG" id="poz:I0K15_02480"/>
<protein>
    <submittedName>
        <fullName evidence="1">Uncharacterized protein</fullName>
    </submittedName>
</protein>